<gene>
    <name evidence="4" type="ORF">EV192_116147</name>
</gene>
<organism evidence="4 5">
    <name type="scientific">Actinocrispum wychmicini</name>
    <dbReference type="NCBI Taxonomy" id="1213861"/>
    <lineage>
        <taxon>Bacteria</taxon>
        <taxon>Bacillati</taxon>
        <taxon>Actinomycetota</taxon>
        <taxon>Actinomycetes</taxon>
        <taxon>Pseudonocardiales</taxon>
        <taxon>Pseudonocardiaceae</taxon>
        <taxon>Actinocrispum</taxon>
    </lineage>
</organism>
<keyword evidence="3" id="KW-0012">Acyltransferase</keyword>
<dbReference type="Pfam" id="PF03588">
    <property type="entry name" value="Leu_Phe_trans"/>
    <property type="match status" value="1"/>
</dbReference>
<dbReference type="RefSeq" id="WP_132125496.1">
    <property type="nucleotide sequence ID" value="NZ_SLWS01000016.1"/>
</dbReference>
<keyword evidence="5" id="KW-1185">Reference proteome</keyword>
<keyword evidence="2 4" id="KW-0808">Transferase</keyword>
<evidence type="ECO:0000256" key="3">
    <source>
        <dbReference type="ARBA" id="ARBA00023315"/>
    </source>
</evidence>
<keyword evidence="1" id="KW-0963">Cytoplasm</keyword>
<dbReference type="PANTHER" id="PTHR30098">
    <property type="entry name" value="LEUCYL/PHENYLALANYL-TRNA--PROTEIN TRANSFERASE"/>
    <property type="match status" value="1"/>
</dbReference>
<dbReference type="AlphaFoldDB" id="A0A4R2IS57"/>
<dbReference type="OrthoDB" id="9790282at2"/>
<dbReference type="Gene3D" id="3.40.630.70">
    <property type="entry name" value="Leucyl/phenylalanyl-tRNA-protein transferase, C-terminal domain"/>
    <property type="match status" value="1"/>
</dbReference>
<sequence length="216" mass="23983">MTDQARLLAHRMIGAYASGWFPMEDDTADTAEQMAWHTVELRAVIQPTDQGIARTRRSLKAHRWTFDVRADTDFDDVLTSCAAPRGNGQWLGPRLCDAYRALREMGFGRCFTVYDSADDVVGGTLVVTIGGAAFAESTFHRAPDAGNAAVLGMIELLYAEGCRLIDLQYLSGDHFRRFGAVEIPRGVYLDLLQLAMEPPDPRAVYIPRWLRASTVV</sequence>
<reference evidence="4 5" key="1">
    <citation type="submission" date="2019-03" db="EMBL/GenBank/DDBJ databases">
        <title>Genomic Encyclopedia of Type Strains, Phase IV (KMG-IV): sequencing the most valuable type-strain genomes for metagenomic binning, comparative biology and taxonomic classification.</title>
        <authorList>
            <person name="Goeker M."/>
        </authorList>
    </citation>
    <scope>NUCLEOTIDE SEQUENCE [LARGE SCALE GENOMIC DNA]</scope>
    <source>
        <strain evidence="4 5">DSM 45934</strain>
    </source>
</reference>
<evidence type="ECO:0000256" key="2">
    <source>
        <dbReference type="ARBA" id="ARBA00022679"/>
    </source>
</evidence>
<comment type="caution">
    <text evidence="4">The sequence shown here is derived from an EMBL/GenBank/DDBJ whole genome shotgun (WGS) entry which is preliminary data.</text>
</comment>
<accession>A0A4R2IS57</accession>
<protein>
    <submittedName>
        <fullName evidence="4">Leucyl/phenylalanyl-tRNA--protein transferase</fullName>
    </submittedName>
</protein>
<dbReference type="GO" id="GO:0030163">
    <property type="term" value="P:protein catabolic process"/>
    <property type="evidence" value="ECO:0007669"/>
    <property type="project" value="InterPro"/>
</dbReference>
<evidence type="ECO:0000313" key="4">
    <source>
        <dbReference type="EMBL" id="TCO48094.1"/>
    </source>
</evidence>
<dbReference type="PANTHER" id="PTHR30098:SF2">
    <property type="entry name" value="LEUCYL_PHENYLALANYL-TRNA--PROTEIN TRANSFERASE"/>
    <property type="match status" value="1"/>
</dbReference>
<dbReference type="GO" id="GO:0008914">
    <property type="term" value="F:leucyl-tRNA--protein transferase activity"/>
    <property type="evidence" value="ECO:0007669"/>
    <property type="project" value="InterPro"/>
</dbReference>
<proteinExistence type="predicted"/>
<evidence type="ECO:0000256" key="1">
    <source>
        <dbReference type="ARBA" id="ARBA00022490"/>
    </source>
</evidence>
<dbReference type="Proteomes" id="UP000295680">
    <property type="component" value="Unassembled WGS sequence"/>
</dbReference>
<dbReference type="InterPro" id="IPR016181">
    <property type="entry name" value="Acyl_CoA_acyltransferase"/>
</dbReference>
<dbReference type="GO" id="GO:0005737">
    <property type="term" value="C:cytoplasm"/>
    <property type="evidence" value="ECO:0007669"/>
    <property type="project" value="TreeGrafter"/>
</dbReference>
<dbReference type="SUPFAM" id="SSF55729">
    <property type="entry name" value="Acyl-CoA N-acyltransferases (Nat)"/>
    <property type="match status" value="1"/>
</dbReference>
<name>A0A4R2IS57_9PSEU</name>
<evidence type="ECO:0000313" key="5">
    <source>
        <dbReference type="Proteomes" id="UP000295680"/>
    </source>
</evidence>
<dbReference type="InterPro" id="IPR042203">
    <property type="entry name" value="Leu/Phe-tRNA_Trfase_C"/>
</dbReference>
<dbReference type="InterPro" id="IPR004616">
    <property type="entry name" value="Leu/Phe-tRNA_Trfase"/>
</dbReference>
<dbReference type="EMBL" id="SLWS01000016">
    <property type="protein sequence ID" value="TCO48094.1"/>
    <property type="molecule type" value="Genomic_DNA"/>
</dbReference>